<gene>
    <name evidence="1" type="ordered locus">GM21_1244</name>
</gene>
<reference evidence="1" key="1">
    <citation type="submission" date="2009-07" db="EMBL/GenBank/DDBJ databases">
        <title>Complete sequence of Geobacter sp. M21.</title>
        <authorList>
            <consortium name="US DOE Joint Genome Institute"/>
            <person name="Lucas S."/>
            <person name="Copeland A."/>
            <person name="Lapidus A."/>
            <person name="Glavina del Rio T."/>
            <person name="Dalin E."/>
            <person name="Tice H."/>
            <person name="Bruce D."/>
            <person name="Goodwin L."/>
            <person name="Pitluck S."/>
            <person name="Saunders E."/>
            <person name="Brettin T."/>
            <person name="Detter J.C."/>
            <person name="Han C."/>
            <person name="Larimer F."/>
            <person name="Land M."/>
            <person name="Hauser L."/>
            <person name="Kyrpides N."/>
            <person name="Ovchinnikova G."/>
            <person name="Lovley D."/>
        </authorList>
    </citation>
    <scope>NUCLEOTIDE SEQUENCE [LARGE SCALE GENOMIC DNA]</scope>
    <source>
        <strain evidence="1">M21</strain>
    </source>
</reference>
<dbReference type="AlphaFoldDB" id="C6E3P0"/>
<evidence type="ECO:0000313" key="1">
    <source>
        <dbReference type="EMBL" id="ACT17305.1"/>
    </source>
</evidence>
<accession>C6E3P0</accession>
<proteinExistence type="predicted"/>
<dbReference type="EMBL" id="CP001661">
    <property type="protein sequence ID" value="ACT17305.1"/>
    <property type="molecule type" value="Genomic_DNA"/>
</dbReference>
<name>C6E3P0_GEOSM</name>
<dbReference type="OrthoDB" id="5941857at2"/>
<organism evidence="1">
    <name type="scientific">Geobacter sp. (strain M21)</name>
    <dbReference type="NCBI Taxonomy" id="443144"/>
    <lineage>
        <taxon>Bacteria</taxon>
        <taxon>Pseudomonadati</taxon>
        <taxon>Thermodesulfobacteriota</taxon>
        <taxon>Desulfuromonadia</taxon>
        <taxon>Geobacterales</taxon>
        <taxon>Geobacteraceae</taxon>
        <taxon>Geobacter</taxon>
    </lineage>
</organism>
<dbReference type="KEGG" id="gem:GM21_1244"/>
<dbReference type="eggNOG" id="COG3677">
    <property type="taxonomic scope" value="Bacteria"/>
</dbReference>
<protein>
    <submittedName>
        <fullName evidence="1">Uncharacterized protein</fullName>
    </submittedName>
</protein>
<dbReference type="HOGENOM" id="CLU_069126_0_0_7"/>
<sequence length="319" mass="36015">MDTILTNAVQSIQIGIEDFQSTDNRRVLSAIRNVTAGILLLFKEKLRQLSPNDLDEVLIKQKIQPELDVKGNVVFRGEGKKTVDAHQIKERFLSLNVQTEWNRFEKVVTIRNNIEHYCTTESADRLKELLADSFIIIRNFVSKQLRYEPVDLLGEATWSVLLEVAEVYQRELEECRERTNEITWDSDGMADMAEYLRCPKCQSALVKPIAPIVLPTYETEFSCSSCGHVAMVSDMAEGALNDCYSYEIYSAAKDGGDSPIESCPGCGKDAFLVEEDLCAACGRSLTYHECGVCGESLGPDDQQFKGLCSYHHWQMRKND</sequence>